<feature type="transmembrane region" description="Helical" evidence="6">
    <location>
        <begin position="36"/>
        <end position="57"/>
    </location>
</feature>
<feature type="transmembrane region" description="Helical" evidence="6">
    <location>
        <begin position="324"/>
        <end position="346"/>
    </location>
</feature>
<dbReference type="InterPro" id="IPR002797">
    <property type="entry name" value="Polysacc_synth"/>
</dbReference>
<evidence type="ECO:0000256" key="6">
    <source>
        <dbReference type="SAM" id="Phobius"/>
    </source>
</evidence>
<feature type="transmembrane region" description="Helical" evidence="6">
    <location>
        <begin position="248"/>
        <end position="272"/>
    </location>
</feature>
<accession>A0A3N1P251</accession>
<dbReference type="PANTHER" id="PTHR30250:SF11">
    <property type="entry name" value="O-ANTIGEN TRANSPORTER-RELATED"/>
    <property type="match status" value="1"/>
</dbReference>
<evidence type="ECO:0000256" key="3">
    <source>
        <dbReference type="ARBA" id="ARBA00022692"/>
    </source>
</evidence>
<dbReference type="InterPro" id="IPR050833">
    <property type="entry name" value="Poly_Biosynth_Transport"/>
</dbReference>
<protein>
    <submittedName>
        <fullName evidence="7">O-antigen/teichoic acid export membrane protein</fullName>
    </submittedName>
</protein>
<evidence type="ECO:0000313" key="7">
    <source>
        <dbReference type="EMBL" id="ROQ22535.1"/>
    </source>
</evidence>
<feature type="transmembrane region" description="Helical" evidence="6">
    <location>
        <begin position="140"/>
        <end position="160"/>
    </location>
</feature>
<sequence>MNIKTIFAFSLGPIGSAVLSVIALPIIAWYYSPEDIGRISLLQTAINLCTIFCCLGLDQAYVREFHESKDKSLLLKSCILPSFFILSLVFLALLTQPGLVSYYLFEYKNNAISFIVLFCFLMAFFIRFLSLILRMQERGFTFSLSQIAPKVIFLLSIIIFAKSYHSHQFEQLLISQTISLCFTFLFFLYSTKDAWMEALKKKLDLQHCLGLIKFAYPLIFGSLAFWGLTATDRVFLRNFSSFEELGIYSVAVSFAGAAIILQSIFSTVWAPIVYRKYSAGADLDKIEKIIRYILLMVMIFFCTAGMFSWVFNLFLPKDYENVKFILTACLGYPLLYTLSETTVVGVNISKKTFYSMLASLLAFLINAVCNYFLVPLYGAAGAAASTAFSFWIFLVLRTEFSILLWKKIKRGQLYAFSFIATAMAILTALYGSIIGWWGPVTWLLLFLFVLIVFFREFHEIASWSRMRINLNRVK</sequence>
<dbReference type="AlphaFoldDB" id="A0A3N1P251"/>
<evidence type="ECO:0000256" key="2">
    <source>
        <dbReference type="ARBA" id="ARBA00022475"/>
    </source>
</evidence>
<keyword evidence="3 6" id="KW-0812">Transmembrane</keyword>
<evidence type="ECO:0000256" key="1">
    <source>
        <dbReference type="ARBA" id="ARBA00004651"/>
    </source>
</evidence>
<keyword evidence="5 6" id="KW-0472">Membrane</keyword>
<keyword evidence="4 6" id="KW-1133">Transmembrane helix</keyword>
<feature type="transmembrane region" description="Helical" evidence="6">
    <location>
        <begin position="172"/>
        <end position="189"/>
    </location>
</feature>
<keyword evidence="2" id="KW-1003">Cell membrane</keyword>
<feature type="transmembrane region" description="Helical" evidence="6">
    <location>
        <begin position="292"/>
        <end position="312"/>
    </location>
</feature>
<proteinExistence type="predicted"/>
<evidence type="ECO:0000313" key="8">
    <source>
        <dbReference type="Proteomes" id="UP000268033"/>
    </source>
</evidence>
<feature type="transmembrane region" description="Helical" evidence="6">
    <location>
        <begin position="210"/>
        <end position="228"/>
    </location>
</feature>
<feature type="transmembrane region" description="Helical" evidence="6">
    <location>
        <begin position="7"/>
        <end position="30"/>
    </location>
</feature>
<feature type="transmembrane region" description="Helical" evidence="6">
    <location>
        <begin position="412"/>
        <end position="430"/>
    </location>
</feature>
<organism evidence="7 8">
    <name type="scientific">Gallaecimonas pentaromativorans</name>
    <dbReference type="NCBI Taxonomy" id="584787"/>
    <lineage>
        <taxon>Bacteria</taxon>
        <taxon>Pseudomonadati</taxon>
        <taxon>Pseudomonadota</taxon>
        <taxon>Gammaproteobacteria</taxon>
        <taxon>Enterobacterales</taxon>
        <taxon>Gallaecimonadaceae</taxon>
        <taxon>Gallaecimonas</taxon>
    </lineage>
</organism>
<evidence type="ECO:0000256" key="5">
    <source>
        <dbReference type="ARBA" id="ARBA00023136"/>
    </source>
</evidence>
<feature type="transmembrane region" description="Helical" evidence="6">
    <location>
        <begin position="436"/>
        <end position="457"/>
    </location>
</feature>
<dbReference type="Proteomes" id="UP000268033">
    <property type="component" value="Unassembled WGS sequence"/>
</dbReference>
<feature type="transmembrane region" description="Helical" evidence="6">
    <location>
        <begin position="78"/>
        <end position="105"/>
    </location>
</feature>
<dbReference type="EMBL" id="RJUL01000009">
    <property type="protein sequence ID" value="ROQ22535.1"/>
    <property type="molecule type" value="Genomic_DNA"/>
</dbReference>
<comment type="subcellular location">
    <subcellularLocation>
        <location evidence="1">Cell membrane</location>
        <topology evidence="1">Multi-pass membrane protein</topology>
    </subcellularLocation>
</comment>
<dbReference type="RefSeq" id="WP_170164145.1">
    <property type="nucleotide sequence ID" value="NZ_RJUL01000009.1"/>
</dbReference>
<feature type="transmembrane region" description="Helical" evidence="6">
    <location>
        <begin position="353"/>
        <end position="373"/>
    </location>
</feature>
<feature type="transmembrane region" description="Helical" evidence="6">
    <location>
        <begin position="379"/>
        <end position="400"/>
    </location>
</feature>
<dbReference type="Pfam" id="PF01943">
    <property type="entry name" value="Polysacc_synt"/>
    <property type="match status" value="1"/>
</dbReference>
<dbReference type="PANTHER" id="PTHR30250">
    <property type="entry name" value="PST FAMILY PREDICTED COLANIC ACID TRANSPORTER"/>
    <property type="match status" value="1"/>
</dbReference>
<comment type="caution">
    <text evidence="7">The sequence shown here is derived from an EMBL/GenBank/DDBJ whole genome shotgun (WGS) entry which is preliminary data.</text>
</comment>
<evidence type="ECO:0000256" key="4">
    <source>
        <dbReference type="ARBA" id="ARBA00022989"/>
    </source>
</evidence>
<dbReference type="GO" id="GO:0005886">
    <property type="term" value="C:plasma membrane"/>
    <property type="evidence" value="ECO:0007669"/>
    <property type="project" value="UniProtKB-SubCell"/>
</dbReference>
<keyword evidence="8" id="KW-1185">Reference proteome</keyword>
<reference evidence="7 8" key="1">
    <citation type="submission" date="2018-11" db="EMBL/GenBank/DDBJ databases">
        <title>Genomic Encyclopedia of Type Strains, Phase IV (KMG-IV): sequencing the most valuable type-strain genomes for metagenomic binning, comparative biology and taxonomic classification.</title>
        <authorList>
            <person name="Goeker M."/>
        </authorList>
    </citation>
    <scope>NUCLEOTIDE SEQUENCE [LARGE SCALE GENOMIC DNA]</scope>
    <source>
        <strain evidence="7 8">DSM 21945</strain>
    </source>
</reference>
<name>A0A3N1P251_9GAMM</name>
<feature type="transmembrane region" description="Helical" evidence="6">
    <location>
        <begin position="111"/>
        <end position="133"/>
    </location>
</feature>
<gene>
    <name evidence="7" type="ORF">EDC28_10920</name>
</gene>